<sequence>RSVSRNRRERPRDYSLPRRRSLRRRRFGSHSGSYRRYSYTHSHSPNRSRSPRRGKYRGRSRSRSPLPDLNATVVVRNLTRNVLEDHVSEIFGAYGEITRVTIPRAKKTNHRLDFAYVDYRYAKSAQKAIEHVHGGQIDGNVLAVVLRPSPQARPPPSAQLPGGGRG</sequence>
<dbReference type="EMBL" id="JAMZIH010004713">
    <property type="protein sequence ID" value="KAJ1676174.1"/>
    <property type="molecule type" value="Genomic_DNA"/>
</dbReference>
<reference evidence="1" key="1">
    <citation type="submission" date="2022-06" db="EMBL/GenBank/DDBJ databases">
        <title>Phylogenomic reconstructions and comparative analyses of Kickxellomycotina fungi.</title>
        <authorList>
            <person name="Reynolds N.K."/>
            <person name="Stajich J.E."/>
            <person name="Barry K."/>
            <person name="Grigoriev I.V."/>
            <person name="Crous P."/>
            <person name="Smith M.E."/>
        </authorList>
    </citation>
    <scope>NUCLEOTIDE SEQUENCE</scope>
    <source>
        <strain evidence="1">RSA 2271</strain>
    </source>
</reference>
<dbReference type="Proteomes" id="UP001145114">
    <property type="component" value="Unassembled WGS sequence"/>
</dbReference>
<feature type="non-terminal residue" evidence="1">
    <location>
        <position position="166"/>
    </location>
</feature>
<protein>
    <submittedName>
        <fullName evidence="1">Serine/arginine-rich splicing factor sr45</fullName>
    </submittedName>
</protein>
<proteinExistence type="predicted"/>
<organism evidence="1 2">
    <name type="scientific">Spiromyces aspiralis</name>
    <dbReference type="NCBI Taxonomy" id="68401"/>
    <lineage>
        <taxon>Eukaryota</taxon>
        <taxon>Fungi</taxon>
        <taxon>Fungi incertae sedis</taxon>
        <taxon>Zoopagomycota</taxon>
        <taxon>Kickxellomycotina</taxon>
        <taxon>Kickxellomycetes</taxon>
        <taxon>Kickxellales</taxon>
        <taxon>Kickxellaceae</taxon>
        <taxon>Spiromyces</taxon>
    </lineage>
</organism>
<evidence type="ECO:0000313" key="2">
    <source>
        <dbReference type="Proteomes" id="UP001145114"/>
    </source>
</evidence>
<feature type="non-terminal residue" evidence="1">
    <location>
        <position position="1"/>
    </location>
</feature>
<comment type="caution">
    <text evidence="1">The sequence shown here is derived from an EMBL/GenBank/DDBJ whole genome shotgun (WGS) entry which is preliminary data.</text>
</comment>
<accession>A0ACC1HP91</accession>
<keyword evidence="2" id="KW-1185">Reference proteome</keyword>
<gene>
    <name evidence="1" type="primary">SR45</name>
    <name evidence="1" type="ORF">EV182_008716</name>
</gene>
<name>A0ACC1HP91_9FUNG</name>
<evidence type="ECO:0000313" key="1">
    <source>
        <dbReference type="EMBL" id="KAJ1676174.1"/>
    </source>
</evidence>